<sequence length="158" mass="17913">MTISNMKRIKNILLLIIAASITACGGSSAPQQERASINQQTGIVETYKPAKADLINFSKSDVARFAISSIMGQSSKNIKVRSENELYYVSYMRKSDSKKFDYKIKIDGNTLVWANVDGRWRDGEYDERISFEETGNRLKIYQTFSDGSIEIKEYKIGD</sequence>
<gene>
    <name evidence="2" type="ORF">SAMN04489864_11049</name>
</gene>
<evidence type="ECO:0000256" key="1">
    <source>
        <dbReference type="SAM" id="SignalP"/>
    </source>
</evidence>
<feature type="chain" id="PRO_5011756200" description="Lipoprotein" evidence="1">
    <location>
        <begin position="26"/>
        <end position="158"/>
    </location>
</feature>
<evidence type="ECO:0000313" key="3">
    <source>
        <dbReference type="Proteomes" id="UP000199666"/>
    </source>
</evidence>
<dbReference type="Proteomes" id="UP000199666">
    <property type="component" value="Unassembled WGS sequence"/>
</dbReference>
<dbReference type="AlphaFoldDB" id="A0A1I2ZIR7"/>
<dbReference type="STRING" id="414048.SAMN04489864_11049"/>
<accession>A0A1I2ZIR7</accession>
<dbReference type="PROSITE" id="PS51257">
    <property type="entry name" value="PROKAR_LIPOPROTEIN"/>
    <property type="match status" value="1"/>
</dbReference>
<keyword evidence="1" id="KW-0732">Signal</keyword>
<protein>
    <recommendedName>
        <fullName evidence="4">Lipoprotein</fullName>
    </recommendedName>
</protein>
<keyword evidence="3" id="KW-1185">Reference proteome</keyword>
<dbReference type="EMBL" id="FOPP01000010">
    <property type="protein sequence ID" value="SFH37545.1"/>
    <property type="molecule type" value="Genomic_DNA"/>
</dbReference>
<proteinExistence type="predicted"/>
<evidence type="ECO:0008006" key="4">
    <source>
        <dbReference type="Google" id="ProtNLM"/>
    </source>
</evidence>
<name>A0A1I2ZIR7_9SPHI</name>
<evidence type="ECO:0000313" key="2">
    <source>
        <dbReference type="EMBL" id="SFH37545.1"/>
    </source>
</evidence>
<feature type="signal peptide" evidence="1">
    <location>
        <begin position="1"/>
        <end position="25"/>
    </location>
</feature>
<reference evidence="2 3" key="1">
    <citation type="submission" date="2016-10" db="EMBL/GenBank/DDBJ databases">
        <authorList>
            <person name="de Groot N.N."/>
        </authorList>
    </citation>
    <scope>NUCLEOTIDE SEQUENCE [LARGE SCALE GENOMIC DNA]</scope>
    <source>
        <strain evidence="2 3">DSM 18684</strain>
    </source>
</reference>
<organism evidence="2 3">
    <name type="scientific">Pedobacter insulae</name>
    <dbReference type="NCBI Taxonomy" id="414048"/>
    <lineage>
        <taxon>Bacteria</taxon>
        <taxon>Pseudomonadati</taxon>
        <taxon>Bacteroidota</taxon>
        <taxon>Sphingobacteriia</taxon>
        <taxon>Sphingobacteriales</taxon>
        <taxon>Sphingobacteriaceae</taxon>
        <taxon>Pedobacter</taxon>
    </lineage>
</organism>